<sequence length="382" mass="41810">MTFPTLTELAARGTEKWRAYSPDVLPMFVAESDFATCPEVKQAIADAVEREMFGYAYPDERLGQAVSEFYAQSYGWRPNPEWIRAVPDVVRGVCLSISHLTREDSAVIVPVPSYMPFFQIPGVTGRDIVHVPVEDLTGDLRETEAALKAGAGSIILVNPYNPLGMVFEQETLQQICDLARDYDARVIVDEIHAPLVLNPQCRHHVAAAVAPDVCITITAGSKAWNVAGLKCAQIIFSNDNDVVTWDALPSVTRGGVSILGQEAAIACYSACQSFIQDQAAYLWETVNWLREELPARIPGIRIAGACDATYLMWLDFSGTSIAKVTNRPAEYLLEHAKVALNEGTAFSPEDQCLGDHHARLNFACSRDILAAAIDRIAAALPQ</sequence>
<dbReference type="Gene3D" id="3.40.640.10">
    <property type="entry name" value="Type I PLP-dependent aspartate aminotransferase-like (Major domain)"/>
    <property type="match status" value="1"/>
</dbReference>
<dbReference type="KEGG" id="caz:CARG_07245"/>
<evidence type="ECO:0000256" key="4">
    <source>
        <dbReference type="ARBA" id="ARBA00023239"/>
    </source>
</evidence>
<name>U3GW41_9CORY</name>
<dbReference type="Proteomes" id="UP000016943">
    <property type="component" value="Chromosome"/>
</dbReference>
<dbReference type="InterPro" id="IPR015422">
    <property type="entry name" value="PyrdxlP-dep_Trfase_small"/>
</dbReference>
<proteinExistence type="inferred from homology"/>
<evidence type="ECO:0000313" key="7">
    <source>
        <dbReference type="EMBL" id="AGU15569.1"/>
    </source>
</evidence>
<evidence type="ECO:0000256" key="2">
    <source>
        <dbReference type="ARBA" id="ARBA00012224"/>
    </source>
</evidence>
<comment type="similarity">
    <text evidence="5">Belongs to the class-II pyridoxal-phosphate-dependent aminotransferase family. MalY/PatB cystathionine beta-lyase subfamily.</text>
</comment>
<dbReference type="GO" id="GO:0047804">
    <property type="term" value="F:cysteine-S-conjugate beta-lyase activity"/>
    <property type="evidence" value="ECO:0007669"/>
    <property type="project" value="UniProtKB-EC"/>
</dbReference>
<dbReference type="Pfam" id="PF00155">
    <property type="entry name" value="Aminotran_1_2"/>
    <property type="match status" value="1"/>
</dbReference>
<dbReference type="InterPro" id="IPR051798">
    <property type="entry name" value="Class-II_PLP-Dep_Aminotrans"/>
</dbReference>
<dbReference type="RefSeq" id="WP_021011960.1">
    <property type="nucleotide sequence ID" value="NC_022198.1"/>
</dbReference>
<keyword evidence="3" id="KW-0663">Pyridoxal phosphate</keyword>
<dbReference type="PATRIC" id="fig|1348662.3.peg.1424"/>
<dbReference type="STRING" id="1348662.CARG_07245"/>
<dbReference type="OrthoDB" id="3224382at2"/>
<protein>
    <recommendedName>
        <fullName evidence="2">cysteine-S-conjugate beta-lyase</fullName>
        <ecNumber evidence="2">4.4.1.13</ecNumber>
    </recommendedName>
</protein>
<organism evidence="7 8">
    <name type="scientific">Corynebacterium argentoratense DSM 44202</name>
    <dbReference type="NCBI Taxonomy" id="1348662"/>
    <lineage>
        <taxon>Bacteria</taxon>
        <taxon>Bacillati</taxon>
        <taxon>Actinomycetota</taxon>
        <taxon>Actinomycetes</taxon>
        <taxon>Mycobacteriales</taxon>
        <taxon>Corynebacteriaceae</taxon>
        <taxon>Corynebacterium</taxon>
    </lineage>
</organism>
<comment type="cofactor">
    <cofactor evidence="1">
        <name>pyridoxal 5'-phosphate</name>
        <dbReference type="ChEBI" id="CHEBI:597326"/>
    </cofactor>
</comment>
<dbReference type="PANTHER" id="PTHR43525">
    <property type="entry name" value="PROTEIN MALY"/>
    <property type="match status" value="1"/>
</dbReference>
<dbReference type="Gene3D" id="3.90.1150.10">
    <property type="entry name" value="Aspartate Aminotransferase, domain 1"/>
    <property type="match status" value="1"/>
</dbReference>
<dbReference type="CDD" id="cd00609">
    <property type="entry name" value="AAT_like"/>
    <property type="match status" value="1"/>
</dbReference>
<dbReference type="HOGENOM" id="CLU_017584_15_2_11"/>
<dbReference type="InterPro" id="IPR015421">
    <property type="entry name" value="PyrdxlP-dep_Trfase_major"/>
</dbReference>
<feature type="domain" description="Aminotransferase class I/classII large" evidence="6">
    <location>
        <begin position="30"/>
        <end position="376"/>
    </location>
</feature>
<dbReference type="InterPro" id="IPR015424">
    <property type="entry name" value="PyrdxlP-dep_Trfase"/>
</dbReference>
<keyword evidence="8" id="KW-1185">Reference proteome</keyword>
<dbReference type="InterPro" id="IPR004839">
    <property type="entry name" value="Aminotransferase_I/II_large"/>
</dbReference>
<evidence type="ECO:0000313" key="8">
    <source>
        <dbReference type="Proteomes" id="UP000016943"/>
    </source>
</evidence>
<dbReference type="EMBL" id="CP006365">
    <property type="protein sequence ID" value="AGU15569.1"/>
    <property type="molecule type" value="Genomic_DNA"/>
</dbReference>
<gene>
    <name evidence="7" type="ORF">CARG_07245</name>
</gene>
<evidence type="ECO:0000256" key="3">
    <source>
        <dbReference type="ARBA" id="ARBA00022898"/>
    </source>
</evidence>
<dbReference type="AlphaFoldDB" id="U3GW41"/>
<evidence type="ECO:0000256" key="5">
    <source>
        <dbReference type="ARBA" id="ARBA00037974"/>
    </source>
</evidence>
<dbReference type="GeneID" id="78250205"/>
<reference evidence="7 8" key="1">
    <citation type="journal article" date="2013" name="Genome Announc.">
        <title>Whole-Genome Sequence of the Clinical Strain Corynebacterium argentoratense DSM 44202, Isolated from a Human Throat Specimen.</title>
        <authorList>
            <person name="Bomholt C."/>
            <person name="Glaub A."/>
            <person name="Gravermann K."/>
            <person name="Albersmeier A."/>
            <person name="Brinkrolf K."/>
            <person name="Ruckert C."/>
            <person name="Tauch A."/>
        </authorList>
    </citation>
    <scope>NUCLEOTIDE SEQUENCE [LARGE SCALE GENOMIC DNA]</scope>
    <source>
        <strain evidence="7">DSM 44202</strain>
    </source>
</reference>
<accession>U3GW41</accession>
<dbReference type="eggNOG" id="COG1168">
    <property type="taxonomic scope" value="Bacteria"/>
</dbReference>
<dbReference type="SUPFAM" id="SSF53383">
    <property type="entry name" value="PLP-dependent transferases"/>
    <property type="match status" value="1"/>
</dbReference>
<keyword evidence="4" id="KW-0456">Lyase</keyword>
<dbReference type="PANTHER" id="PTHR43525:SF2">
    <property type="entry name" value="CYSTATHIONINE BETA-LYASE-RELATED"/>
    <property type="match status" value="1"/>
</dbReference>
<dbReference type="EC" id="4.4.1.13" evidence="2"/>
<evidence type="ECO:0000256" key="1">
    <source>
        <dbReference type="ARBA" id="ARBA00001933"/>
    </source>
</evidence>
<evidence type="ECO:0000259" key="6">
    <source>
        <dbReference type="Pfam" id="PF00155"/>
    </source>
</evidence>
<dbReference type="GO" id="GO:0030170">
    <property type="term" value="F:pyridoxal phosphate binding"/>
    <property type="evidence" value="ECO:0007669"/>
    <property type="project" value="InterPro"/>
</dbReference>